<name>A0A433PJE4_9FUNG</name>
<dbReference type="GO" id="GO:0000139">
    <property type="term" value="C:Golgi membrane"/>
    <property type="evidence" value="ECO:0007669"/>
    <property type="project" value="TreeGrafter"/>
</dbReference>
<dbReference type="GO" id="GO:0032012">
    <property type="term" value="P:regulation of ARF protein signal transduction"/>
    <property type="evidence" value="ECO:0007669"/>
    <property type="project" value="TreeGrafter"/>
</dbReference>
<keyword evidence="4" id="KW-0862">Zinc</keyword>
<keyword evidence="6" id="KW-1185">Reference proteome</keyword>
<dbReference type="GO" id="GO:0005096">
    <property type="term" value="F:GTPase activator activity"/>
    <property type="evidence" value="ECO:0007669"/>
    <property type="project" value="UniProtKB-KW"/>
</dbReference>
<dbReference type="GO" id="GO:0008270">
    <property type="term" value="F:zinc ion binding"/>
    <property type="evidence" value="ECO:0007669"/>
    <property type="project" value="UniProtKB-KW"/>
</dbReference>
<dbReference type="Proteomes" id="UP000274822">
    <property type="component" value="Unassembled WGS sequence"/>
</dbReference>
<dbReference type="EMBL" id="RBNJ01022857">
    <property type="protein sequence ID" value="RUS17684.1"/>
    <property type="molecule type" value="Genomic_DNA"/>
</dbReference>
<evidence type="ECO:0000256" key="1">
    <source>
        <dbReference type="ARBA" id="ARBA00022468"/>
    </source>
</evidence>
<evidence type="ECO:0000256" key="2">
    <source>
        <dbReference type="ARBA" id="ARBA00022723"/>
    </source>
</evidence>
<proteinExistence type="predicted"/>
<dbReference type="AlphaFoldDB" id="A0A433PJE4"/>
<evidence type="ECO:0000256" key="4">
    <source>
        <dbReference type="ARBA" id="ARBA00022833"/>
    </source>
</evidence>
<keyword evidence="1" id="KW-0343">GTPase activation</keyword>
<protein>
    <submittedName>
        <fullName evidence="5">Uncharacterized protein</fullName>
    </submittedName>
</protein>
<evidence type="ECO:0000313" key="6">
    <source>
        <dbReference type="Proteomes" id="UP000274822"/>
    </source>
</evidence>
<evidence type="ECO:0000256" key="3">
    <source>
        <dbReference type="ARBA" id="ARBA00022771"/>
    </source>
</evidence>
<dbReference type="PANTHER" id="PTHR46395">
    <property type="entry name" value="ADP-RIBOSYLATION FACTOR GTPASE-ACTIVATING PROTEIN 1"/>
    <property type="match status" value="1"/>
</dbReference>
<evidence type="ECO:0000313" key="5">
    <source>
        <dbReference type="EMBL" id="RUS17684.1"/>
    </source>
</evidence>
<reference evidence="5 6" key="1">
    <citation type="journal article" date="2018" name="New Phytol.">
        <title>Phylogenomics of Endogonaceae and evolution of mycorrhizas within Mucoromycota.</title>
        <authorList>
            <person name="Chang Y."/>
            <person name="Desiro A."/>
            <person name="Na H."/>
            <person name="Sandor L."/>
            <person name="Lipzen A."/>
            <person name="Clum A."/>
            <person name="Barry K."/>
            <person name="Grigoriev I.V."/>
            <person name="Martin F.M."/>
            <person name="Stajich J.E."/>
            <person name="Smith M.E."/>
            <person name="Bonito G."/>
            <person name="Spatafora J.W."/>
        </authorList>
    </citation>
    <scope>NUCLEOTIDE SEQUENCE [LARGE SCALE GENOMIC DNA]</scope>
    <source>
        <strain evidence="5 6">AD002</strain>
    </source>
</reference>
<dbReference type="InterPro" id="IPR038508">
    <property type="entry name" value="ArfGAP_dom_sf"/>
</dbReference>
<accession>A0A433PJE4</accession>
<organism evidence="5 6">
    <name type="scientific">Jimgerdemannia flammicorona</name>
    <dbReference type="NCBI Taxonomy" id="994334"/>
    <lineage>
        <taxon>Eukaryota</taxon>
        <taxon>Fungi</taxon>
        <taxon>Fungi incertae sedis</taxon>
        <taxon>Mucoromycota</taxon>
        <taxon>Mucoromycotina</taxon>
        <taxon>Endogonomycetes</taxon>
        <taxon>Endogonales</taxon>
        <taxon>Endogonaceae</taxon>
        <taxon>Jimgerdemannia</taxon>
    </lineage>
</organism>
<keyword evidence="2" id="KW-0479">Metal-binding</keyword>
<sequence>MAMPSLVIPSHHTSLAQQLGGNARAREFFQGHPDYSSTMSLSEKYNSEFAAQYREKATTDRKRGLWMDLHQIPRVIVRVEVHEKDQASFKGL</sequence>
<gene>
    <name evidence="5" type="ORF">BC938DRAFT_476184</name>
</gene>
<dbReference type="GO" id="GO:0030100">
    <property type="term" value="P:regulation of endocytosis"/>
    <property type="evidence" value="ECO:0007669"/>
    <property type="project" value="TreeGrafter"/>
</dbReference>
<dbReference type="Gene3D" id="1.10.220.150">
    <property type="entry name" value="Arf GTPase activating protein"/>
    <property type="match status" value="1"/>
</dbReference>
<comment type="caution">
    <text evidence="5">The sequence shown here is derived from an EMBL/GenBank/DDBJ whole genome shotgun (WGS) entry which is preliminary data.</text>
</comment>
<keyword evidence="3" id="KW-0863">Zinc-finger</keyword>
<dbReference type="PANTHER" id="PTHR46395:SF1">
    <property type="entry name" value="ADP-RIBOSYLATION FACTOR GTPASE-ACTIVATING PROTEIN 1"/>
    <property type="match status" value="1"/>
</dbReference>